<feature type="transmembrane region" description="Helical" evidence="1">
    <location>
        <begin position="119"/>
        <end position="141"/>
    </location>
</feature>
<gene>
    <name evidence="3" type="ORF">B0A71_05755</name>
    <name evidence="2" type="ORF">BHE19_04575</name>
</gene>
<dbReference type="Proteomes" id="UP000180252">
    <property type="component" value="Unassembled WGS sequence"/>
</dbReference>
<accession>A0A1S1JCE0</accession>
<dbReference type="AlphaFoldDB" id="A0A1S1JCE0"/>
<name>A0A1S1JCE0_9FLAO</name>
<keyword evidence="1" id="KW-1133">Transmembrane helix</keyword>
<sequence length="451" mass="52372">MIKSYKIILIVQFFVLIALGFTFSKVEYGEFFPIITKIPLFLIGFFPLILLGVSILVQRLVITVIYSDLSKNHSEKEGEDKFWTISFFTYVIFASFMFLTSLICIALSFRSAAEEYKVFILKLCIFVVLLMVVSLIIGLFFKVKEKVNEVSKMLSSLMVFLSLILFGGAFFIGVGSMATPECYLNVMFDAIKVMPLVDERLALVDSSTVEETEVIGNGVKYVEDYYGFIDMNTSNVKSTGFLRNRYDEEYSDSRISNEIKFFFRDFLYLRKNQSLTGYRNETKIGLHIDEYVYETKLLTDKLRENPDELRDAYESYRPILFALLSRNIYNDSNLDLLIEVLISSRDDISRAENENKGEIEVIDMIYKTMIYGAEKEFPNHHFNEISPFVSKKTWGLITRNSKQNTKTDYKNKATAVWIYSFWARRSQEGNMDVVYAILKDVKQHYQVFDSQ</sequence>
<evidence type="ECO:0000313" key="2">
    <source>
        <dbReference type="EMBL" id="OHT46786.1"/>
    </source>
</evidence>
<proteinExistence type="predicted"/>
<keyword evidence="5" id="KW-1185">Reference proteome</keyword>
<evidence type="ECO:0000313" key="5">
    <source>
        <dbReference type="Proteomes" id="UP000198319"/>
    </source>
</evidence>
<organism evidence="2 4">
    <name type="scientific">Flavobacterium tructae</name>
    <dbReference type="NCBI Taxonomy" id="1114873"/>
    <lineage>
        <taxon>Bacteria</taxon>
        <taxon>Pseudomonadati</taxon>
        <taxon>Bacteroidota</taxon>
        <taxon>Flavobacteriia</taxon>
        <taxon>Flavobacteriales</taxon>
        <taxon>Flavobacteriaceae</taxon>
        <taxon>Flavobacterium</taxon>
    </lineage>
</organism>
<reference evidence="2" key="2">
    <citation type="submission" date="2016-09" db="EMBL/GenBank/DDBJ databases">
        <authorList>
            <person name="Capua I."/>
            <person name="De Benedictis P."/>
            <person name="Joannis T."/>
            <person name="Lombin L.H."/>
            <person name="Cattoli G."/>
        </authorList>
    </citation>
    <scope>NUCLEOTIDE SEQUENCE [LARGE SCALE GENOMIC DNA]</scope>
    <source>
        <strain evidence="2">MSU</strain>
    </source>
</reference>
<evidence type="ECO:0000313" key="4">
    <source>
        <dbReference type="Proteomes" id="UP000180252"/>
    </source>
</evidence>
<keyword evidence="1" id="KW-0812">Transmembrane</keyword>
<feature type="transmembrane region" description="Helical" evidence="1">
    <location>
        <begin position="87"/>
        <end position="113"/>
    </location>
</feature>
<evidence type="ECO:0000313" key="3">
    <source>
        <dbReference type="EMBL" id="OXB21094.1"/>
    </source>
</evidence>
<protein>
    <submittedName>
        <fullName evidence="2">Uncharacterized protein</fullName>
    </submittedName>
</protein>
<dbReference type="EMBL" id="MUHG01000005">
    <property type="protein sequence ID" value="OXB21094.1"/>
    <property type="molecule type" value="Genomic_DNA"/>
</dbReference>
<dbReference type="STRING" id="1278819.BHE19_04575"/>
<reference evidence="3 5" key="3">
    <citation type="submission" date="2016-11" db="EMBL/GenBank/DDBJ databases">
        <title>Whole genomes of Flavobacteriaceae.</title>
        <authorList>
            <person name="Stine C."/>
            <person name="Li C."/>
            <person name="Tadesse D."/>
        </authorList>
    </citation>
    <scope>NUCLEOTIDE SEQUENCE [LARGE SCALE GENOMIC DNA]</scope>
    <source>
        <strain evidence="3 5">ATCC BAA-2541</strain>
    </source>
</reference>
<dbReference type="EMBL" id="MIKE01000011">
    <property type="protein sequence ID" value="OHT46786.1"/>
    <property type="molecule type" value="Genomic_DNA"/>
</dbReference>
<dbReference type="OrthoDB" id="673018at2"/>
<dbReference type="Proteomes" id="UP000198319">
    <property type="component" value="Unassembled WGS sequence"/>
</dbReference>
<comment type="caution">
    <text evidence="2">The sequence shown here is derived from an EMBL/GenBank/DDBJ whole genome shotgun (WGS) entry which is preliminary data.</text>
</comment>
<dbReference type="RefSeq" id="WP_070906438.1">
    <property type="nucleotide sequence ID" value="NZ_MIKE01000011.1"/>
</dbReference>
<feature type="transmembrane region" description="Helical" evidence="1">
    <location>
        <begin position="40"/>
        <end position="66"/>
    </location>
</feature>
<evidence type="ECO:0000256" key="1">
    <source>
        <dbReference type="SAM" id="Phobius"/>
    </source>
</evidence>
<reference evidence="4" key="1">
    <citation type="submission" date="2016-09" db="EMBL/GenBank/DDBJ databases">
        <authorList>
            <person name="Chen S."/>
            <person name="Walker E."/>
        </authorList>
    </citation>
    <scope>NUCLEOTIDE SEQUENCE [LARGE SCALE GENOMIC DNA]</scope>
    <source>
        <strain evidence="4">MSU</strain>
    </source>
</reference>
<keyword evidence="1" id="KW-0472">Membrane</keyword>
<feature type="transmembrane region" description="Helical" evidence="1">
    <location>
        <begin position="153"/>
        <end position="178"/>
    </location>
</feature>